<dbReference type="EMBL" id="CAJNIZ010021602">
    <property type="protein sequence ID" value="CAE7453676.1"/>
    <property type="molecule type" value="Genomic_DNA"/>
</dbReference>
<sequence length="439" mass="47382">MWETEENQTLLRISSPKRLLWSRSVYAGLLGIFVLAFGTVLIKWRADRSGGAESQNPLGLPSADPLLGAKWIADFLGKEIPADLQELAVLRSPSPAVPKRALGRVIRLSRAKPELTEEQKLNTANCVSTIWDMLNYVGYAGLAIDTLTLKGLCPDKAGDTSCSANVIALIADLTEVLSDAAQTPLWCLPDLSLSPQDCLVTMSAYFTSVSQIVADGLGEVPDCDLVPKLEDYVPAVADFKDRVHRRILKLKSKSFPQPRPRLRHGTKIAVLPADRWNSLEARILQDIADLGLDDSRRIELGICAMSIMQVVNDYPSYAINIWSAVVDCAKKTKLEEAKKHSNKVGPDKEYEDAVKVCVGDALGLLGSSVNLATDLAVILAVCPGPNSRSDATACAADGLDITSITLSLGGWGATADLTCNDKMFATPAPDIVRDQRSIG</sequence>
<feature type="transmembrane region" description="Helical" evidence="1">
    <location>
        <begin position="20"/>
        <end position="42"/>
    </location>
</feature>
<dbReference type="OrthoDB" id="433655at2759"/>
<name>A0A812RV13_SYMPI</name>
<organism evidence="2 3">
    <name type="scientific">Symbiodinium pilosum</name>
    <name type="common">Dinoflagellate</name>
    <dbReference type="NCBI Taxonomy" id="2952"/>
    <lineage>
        <taxon>Eukaryota</taxon>
        <taxon>Sar</taxon>
        <taxon>Alveolata</taxon>
        <taxon>Dinophyceae</taxon>
        <taxon>Suessiales</taxon>
        <taxon>Symbiodiniaceae</taxon>
        <taxon>Symbiodinium</taxon>
    </lineage>
</organism>
<evidence type="ECO:0000313" key="2">
    <source>
        <dbReference type="EMBL" id="CAE7453676.1"/>
    </source>
</evidence>
<evidence type="ECO:0000313" key="3">
    <source>
        <dbReference type="Proteomes" id="UP000649617"/>
    </source>
</evidence>
<dbReference type="AlphaFoldDB" id="A0A812RV13"/>
<keyword evidence="3" id="KW-1185">Reference proteome</keyword>
<accession>A0A812RV13</accession>
<keyword evidence="1" id="KW-0472">Membrane</keyword>
<dbReference type="Proteomes" id="UP000649617">
    <property type="component" value="Unassembled WGS sequence"/>
</dbReference>
<gene>
    <name evidence="2" type="primary">mtr4</name>
    <name evidence="2" type="ORF">SPIL2461_LOCUS11124</name>
</gene>
<keyword evidence="1" id="KW-1133">Transmembrane helix</keyword>
<protein>
    <submittedName>
        <fullName evidence="2">Mtr4 protein</fullName>
    </submittedName>
</protein>
<keyword evidence="1" id="KW-0812">Transmembrane</keyword>
<evidence type="ECO:0000256" key="1">
    <source>
        <dbReference type="SAM" id="Phobius"/>
    </source>
</evidence>
<proteinExistence type="predicted"/>
<comment type="caution">
    <text evidence="2">The sequence shown here is derived from an EMBL/GenBank/DDBJ whole genome shotgun (WGS) entry which is preliminary data.</text>
</comment>
<reference evidence="2" key="1">
    <citation type="submission" date="2021-02" db="EMBL/GenBank/DDBJ databases">
        <authorList>
            <person name="Dougan E. K."/>
            <person name="Rhodes N."/>
            <person name="Thang M."/>
            <person name="Chan C."/>
        </authorList>
    </citation>
    <scope>NUCLEOTIDE SEQUENCE</scope>
</reference>